<gene>
    <name evidence="2" type="ORF">LTR09_004578</name>
</gene>
<evidence type="ECO:0000313" key="2">
    <source>
        <dbReference type="EMBL" id="KAK3054310.1"/>
    </source>
</evidence>
<organism evidence="2 3">
    <name type="scientific">Extremus antarcticus</name>
    <dbReference type="NCBI Taxonomy" id="702011"/>
    <lineage>
        <taxon>Eukaryota</taxon>
        <taxon>Fungi</taxon>
        <taxon>Dikarya</taxon>
        <taxon>Ascomycota</taxon>
        <taxon>Pezizomycotina</taxon>
        <taxon>Dothideomycetes</taxon>
        <taxon>Dothideomycetidae</taxon>
        <taxon>Mycosphaerellales</taxon>
        <taxon>Extremaceae</taxon>
        <taxon>Extremus</taxon>
    </lineage>
</organism>
<feature type="compositionally biased region" description="Polar residues" evidence="1">
    <location>
        <begin position="36"/>
        <end position="46"/>
    </location>
</feature>
<accession>A0AAJ0DI35</accession>
<evidence type="ECO:0000313" key="3">
    <source>
        <dbReference type="Proteomes" id="UP001271007"/>
    </source>
</evidence>
<reference evidence="2" key="1">
    <citation type="submission" date="2023-04" db="EMBL/GenBank/DDBJ databases">
        <title>Black Yeasts Isolated from many extreme environments.</title>
        <authorList>
            <person name="Coleine C."/>
            <person name="Stajich J.E."/>
            <person name="Selbmann L."/>
        </authorList>
    </citation>
    <scope>NUCLEOTIDE SEQUENCE</scope>
    <source>
        <strain evidence="2">CCFEE 5312</strain>
    </source>
</reference>
<feature type="region of interest" description="Disordered" evidence="1">
    <location>
        <begin position="235"/>
        <end position="257"/>
    </location>
</feature>
<dbReference type="EMBL" id="JAWDJX010000012">
    <property type="protein sequence ID" value="KAK3054310.1"/>
    <property type="molecule type" value="Genomic_DNA"/>
</dbReference>
<sequence>MRTSVQLSKHLSPVRRMCPTGTRGLTLASARKATVETYSPPTSSSIRRPYLPPQIPASSSTFTTSTNRNNRTSTQNTTAHTGAHILARQRYNRADLIDEELLSANATPPAVPSVEVPQKLEPFQKTGVLEFGDAIAASIERIYWEYGTQDKQHSDITEPSVDKICKWLETVAVGEKEDTTSIHSRVSTSTLPPLTRRPRYNEKMSALLRAEGCDWPEMSASSAAKTAATAVKEDTTSIHSRVSTSALPPLPTPRPRWNDKMTALLRAEGYDWPSMSAAPTAAQQPLRNAAKVSLAQAFRDVECPEDKCDDRPKGNVTIDRHHAAPNPNYRCEPASTADTEALISHSEWKERLRQGGFGQRTLKSDPEPQPEVGYLIAARNIVSELWTMAKVKVSKWLWG</sequence>
<dbReference type="Proteomes" id="UP001271007">
    <property type="component" value="Unassembled WGS sequence"/>
</dbReference>
<comment type="caution">
    <text evidence="2">The sequence shown here is derived from an EMBL/GenBank/DDBJ whole genome shotgun (WGS) entry which is preliminary data.</text>
</comment>
<name>A0AAJ0DI35_9PEZI</name>
<feature type="region of interest" description="Disordered" evidence="1">
    <location>
        <begin position="36"/>
        <end position="78"/>
    </location>
</feature>
<evidence type="ECO:0000256" key="1">
    <source>
        <dbReference type="SAM" id="MobiDB-lite"/>
    </source>
</evidence>
<protein>
    <submittedName>
        <fullName evidence="2">Uncharacterized protein</fullName>
    </submittedName>
</protein>
<proteinExistence type="predicted"/>
<feature type="compositionally biased region" description="Polar residues" evidence="1">
    <location>
        <begin position="237"/>
        <end position="246"/>
    </location>
</feature>
<keyword evidence="3" id="KW-1185">Reference proteome</keyword>
<feature type="compositionally biased region" description="Low complexity" evidence="1">
    <location>
        <begin position="58"/>
        <end position="78"/>
    </location>
</feature>
<dbReference type="AlphaFoldDB" id="A0AAJ0DI35"/>